<keyword evidence="2 4" id="KW-0328">Glycosyltransferase</keyword>
<dbReference type="Proteomes" id="UP001154114">
    <property type="component" value="Chromosome 22"/>
</dbReference>
<name>A0A9P0FVR9_CHRIL</name>
<proteinExistence type="inferred from homology"/>
<keyword evidence="3 4" id="KW-0808">Transferase</keyword>
<sequence>MQYRTAVGLLLLSIVSSNEALRLLVAFGAPSKSHSILGHGVVNRLLEAGHEVVHITSFPRKNPPAKLKEIDVSAILEEFTSMAEQDDRFKLKNMIGQANIGDSVFFAYFTAYIHRKLLDQPNILSLLTDPNEKFDAVILEWFFSEMLVGIPQLFECPLIWVSSTESHWQALRLMDEVPNPSYTVDLFSSSRPPLNFWQRADGLWKILKKVVLVDPIVTIYEMYVYNNVYPELAAKRGVTLSSYSEVVYNASLMLVNSHPSIGGSIKLPQNVKNIGGYHIDTDVKPLPKDLQKLMDEAKHGVIYFSMGSNLKSQDMSAEMKRGLLKMFSKFQQQVIWKFEGDMESVPANVLLLKWAPQPSILNHPNLKLFITHGGLLSTTESIHFGVPVVGIPVMADQHLNMKTVHAKGFGICVTLSEDMIPELKEAVKKIIVDPTYRNKAKELSRIYHDRPMTPGVELPYWVEHIVSTQGAPHLRSPALDVPLYKRYYIDLAICLAVVFLALKKAVRFLLNKRSKSKPKRKTN</sequence>
<dbReference type="PANTHER" id="PTHR48043:SF159">
    <property type="entry name" value="EG:EG0003.4 PROTEIN-RELATED"/>
    <property type="match status" value="1"/>
</dbReference>
<gene>
    <name evidence="6" type="ORF">CINC_LOCUS7214</name>
</gene>
<comment type="similarity">
    <text evidence="1 4">Belongs to the UDP-glycosyltransferase family.</text>
</comment>
<dbReference type="Gene3D" id="3.40.50.2000">
    <property type="entry name" value="Glycogen Phosphorylase B"/>
    <property type="match status" value="1"/>
</dbReference>
<dbReference type="AlphaFoldDB" id="A0A9P0FVR9"/>
<evidence type="ECO:0000256" key="5">
    <source>
        <dbReference type="RuleBase" id="RU362059"/>
    </source>
</evidence>
<keyword evidence="5" id="KW-0472">Membrane</keyword>
<evidence type="ECO:0000313" key="6">
    <source>
        <dbReference type="EMBL" id="CAH0596441.1"/>
    </source>
</evidence>
<dbReference type="GO" id="GO:0016020">
    <property type="term" value="C:membrane"/>
    <property type="evidence" value="ECO:0007669"/>
    <property type="project" value="UniProtKB-SubCell"/>
</dbReference>
<evidence type="ECO:0000256" key="4">
    <source>
        <dbReference type="RuleBase" id="RU003718"/>
    </source>
</evidence>
<dbReference type="PROSITE" id="PS00375">
    <property type="entry name" value="UDPGT"/>
    <property type="match status" value="1"/>
</dbReference>
<dbReference type="InterPro" id="IPR050271">
    <property type="entry name" value="UDP-glycosyltransferase"/>
</dbReference>
<dbReference type="SUPFAM" id="SSF53756">
    <property type="entry name" value="UDP-Glycosyltransferase/glycogen phosphorylase"/>
    <property type="match status" value="1"/>
</dbReference>
<feature type="chain" id="PRO_5040534040" description="UDP-glucuronosyltransferase" evidence="5">
    <location>
        <begin position="21"/>
        <end position="523"/>
    </location>
</feature>
<keyword evidence="5" id="KW-1133">Transmembrane helix</keyword>
<feature type="transmembrane region" description="Helical" evidence="5">
    <location>
        <begin position="487"/>
        <end position="510"/>
    </location>
</feature>
<dbReference type="FunFam" id="3.40.50.2000:FF:000050">
    <property type="entry name" value="UDP-glucuronosyltransferase"/>
    <property type="match status" value="1"/>
</dbReference>
<dbReference type="InterPro" id="IPR002213">
    <property type="entry name" value="UDP_glucos_trans"/>
</dbReference>
<keyword evidence="5" id="KW-0732">Signal</keyword>
<keyword evidence="5" id="KW-0812">Transmembrane</keyword>
<keyword evidence="7" id="KW-1185">Reference proteome</keyword>
<dbReference type="EMBL" id="LR824025">
    <property type="protein sequence ID" value="CAH0596441.1"/>
    <property type="molecule type" value="Genomic_DNA"/>
</dbReference>
<evidence type="ECO:0000256" key="1">
    <source>
        <dbReference type="ARBA" id="ARBA00009995"/>
    </source>
</evidence>
<comment type="catalytic activity">
    <reaction evidence="5">
        <text>glucuronate acceptor + UDP-alpha-D-glucuronate = acceptor beta-D-glucuronoside + UDP + H(+)</text>
        <dbReference type="Rhea" id="RHEA:21032"/>
        <dbReference type="ChEBI" id="CHEBI:15378"/>
        <dbReference type="ChEBI" id="CHEBI:58052"/>
        <dbReference type="ChEBI" id="CHEBI:58223"/>
        <dbReference type="ChEBI" id="CHEBI:132367"/>
        <dbReference type="ChEBI" id="CHEBI:132368"/>
        <dbReference type="EC" id="2.4.1.17"/>
    </reaction>
</comment>
<comment type="subcellular location">
    <subcellularLocation>
        <location evidence="5">Membrane</location>
        <topology evidence="5">Single-pass membrane protein</topology>
    </subcellularLocation>
</comment>
<organism evidence="6 7">
    <name type="scientific">Chrysodeixis includens</name>
    <name type="common">Soybean looper</name>
    <name type="synonym">Pseudoplusia includens</name>
    <dbReference type="NCBI Taxonomy" id="689277"/>
    <lineage>
        <taxon>Eukaryota</taxon>
        <taxon>Metazoa</taxon>
        <taxon>Ecdysozoa</taxon>
        <taxon>Arthropoda</taxon>
        <taxon>Hexapoda</taxon>
        <taxon>Insecta</taxon>
        <taxon>Pterygota</taxon>
        <taxon>Neoptera</taxon>
        <taxon>Endopterygota</taxon>
        <taxon>Lepidoptera</taxon>
        <taxon>Glossata</taxon>
        <taxon>Ditrysia</taxon>
        <taxon>Noctuoidea</taxon>
        <taxon>Noctuidae</taxon>
        <taxon>Plusiinae</taxon>
        <taxon>Chrysodeixis</taxon>
    </lineage>
</organism>
<dbReference type="OrthoDB" id="5835829at2759"/>
<dbReference type="InterPro" id="IPR035595">
    <property type="entry name" value="UDP_glycos_trans_CS"/>
</dbReference>
<evidence type="ECO:0000256" key="2">
    <source>
        <dbReference type="ARBA" id="ARBA00022676"/>
    </source>
</evidence>
<dbReference type="EC" id="2.4.1.17" evidence="5"/>
<reference evidence="6" key="1">
    <citation type="submission" date="2021-12" db="EMBL/GenBank/DDBJ databases">
        <authorList>
            <person name="King R."/>
        </authorList>
    </citation>
    <scope>NUCLEOTIDE SEQUENCE</scope>
</reference>
<dbReference type="Pfam" id="PF00201">
    <property type="entry name" value="UDPGT"/>
    <property type="match status" value="1"/>
</dbReference>
<dbReference type="CDD" id="cd03784">
    <property type="entry name" value="GT1_Gtf-like"/>
    <property type="match status" value="1"/>
</dbReference>
<dbReference type="PANTHER" id="PTHR48043">
    <property type="entry name" value="EG:EG0003.4 PROTEIN-RELATED"/>
    <property type="match status" value="1"/>
</dbReference>
<evidence type="ECO:0000256" key="3">
    <source>
        <dbReference type="ARBA" id="ARBA00022679"/>
    </source>
</evidence>
<protein>
    <recommendedName>
        <fullName evidence="5">UDP-glucuronosyltransferase</fullName>
        <ecNumber evidence="5">2.4.1.17</ecNumber>
    </recommendedName>
</protein>
<accession>A0A9P0FVR9</accession>
<feature type="signal peptide" evidence="5">
    <location>
        <begin position="1"/>
        <end position="20"/>
    </location>
</feature>
<dbReference type="GO" id="GO:0015020">
    <property type="term" value="F:glucuronosyltransferase activity"/>
    <property type="evidence" value="ECO:0007669"/>
    <property type="project" value="UniProtKB-EC"/>
</dbReference>
<evidence type="ECO:0000313" key="7">
    <source>
        <dbReference type="Proteomes" id="UP001154114"/>
    </source>
</evidence>